<dbReference type="InterPro" id="IPR041489">
    <property type="entry name" value="PDZ_6"/>
</dbReference>
<sequence length="680" mass="72888">MKQHLFSLGVFLLGGLSTMADPAVTDSVARSDQAVIDAAIAKVYPSLARIHVIMESAKDGRMQKTGGTGSGTIIHKDGYILTNHHVAGNGTRVWVRLSNKAKVDATVVGTDPQTDLCVIKMNMDQVPESMKPLPVAKFGDFETLSVGDTVMSMGSPAGVSQSVTLGVVANLEMIAPGNSRGLQQDGETVGELVRWIGHDAVIYFGNSGGPLVNLRGEIIGVNEIGLGSLGGAIPADIAKQVAHDLIEHGKVRRSWTGLMMQPRLESQQHETGVLTGAVVKHSPADRAGLQAGDVIIRFDGFEVDASAPEHLPLFNRIELGTPVGKEVEIRYLRDGKEHSTKLTTVERSSARGKDVALDAWGITARDLTQRSALALKRENTDGVRVSSISKAGPSASAKPSLAPGDLILMVNQQAVKTLADLQKITADRLSQRSSEQAAVDTIVEFERKGQLLATIVELGKGPNTSNSTAAQHAWIGLETQVITKELASLLGIAGKKGVRITQIIPGSKAAEAGFEKGDLILKADGQVIRASRESDSDVFESLIREYPVDETIVFDVVRAGQTKKIKCPLEPAPKPAREYRKLINKTLECTLRAPAKDNADEAEIDRGVYVDSVERAGWAALAGLAGGDVILNIGGKKVTSLEMLEKELADIEAKQNDYIVLLVKRGKLTRFVEIHPIWKK</sequence>
<evidence type="ECO:0000256" key="1">
    <source>
        <dbReference type="ARBA" id="ARBA00010541"/>
    </source>
</evidence>
<name>A0AAE2SGZ2_9BACT</name>
<dbReference type="SMART" id="SM00228">
    <property type="entry name" value="PDZ"/>
    <property type="match status" value="4"/>
</dbReference>
<dbReference type="PANTHER" id="PTHR22939">
    <property type="entry name" value="SERINE PROTEASE FAMILY S1C HTRA-RELATED"/>
    <property type="match status" value="1"/>
</dbReference>
<evidence type="ECO:0000313" key="6">
    <source>
        <dbReference type="EMBL" id="MBK1856191.1"/>
    </source>
</evidence>
<dbReference type="RefSeq" id="WP_309490805.1">
    <property type="nucleotide sequence ID" value="NZ_JAENIG010000010.1"/>
</dbReference>
<evidence type="ECO:0000256" key="2">
    <source>
        <dbReference type="ARBA" id="ARBA00022670"/>
    </source>
</evidence>
<dbReference type="Pfam" id="PF17820">
    <property type="entry name" value="PDZ_6"/>
    <property type="match status" value="1"/>
</dbReference>
<comment type="caution">
    <text evidence="6">The sequence shown here is derived from an EMBL/GenBank/DDBJ whole genome shotgun (WGS) entry which is preliminary data.</text>
</comment>
<dbReference type="PRINTS" id="PR00834">
    <property type="entry name" value="PROTEASES2C"/>
</dbReference>
<dbReference type="PROSITE" id="PS50106">
    <property type="entry name" value="PDZ"/>
    <property type="match status" value="4"/>
</dbReference>
<dbReference type="InterPro" id="IPR001478">
    <property type="entry name" value="PDZ"/>
</dbReference>
<comment type="similarity">
    <text evidence="1">Belongs to the peptidase S1C family.</text>
</comment>
<dbReference type="GO" id="GO:0006508">
    <property type="term" value="P:proteolysis"/>
    <property type="evidence" value="ECO:0007669"/>
    <property type="project" value="UniProtKB-KW"/>
</dbReference>
<dbReference type="InterPro" id="IPR043504">
    <property type="entry name" value="Peptidase_S1_PA_chymotrypsin"/>
</dbReference>
<dbReference type="PANTHER" id="PTHR22939:SF129">
    <property type="entry name" value="SERINE PROTEASE HTRA2, MITOCHONDRIAL"/>
    <property type="match status" value="1"/>
</dbReference>
<feature type="domain" description="PDZ" evidence="5">
    <location>
        <begin position="342"/>
        <end position="418"/>
    </location>
</feature>
<keyword evidence="2" id="KW-0645">Protease</keyword>
<keyword evidence="7" id="KW-1185">Reference proteome</keyword>
<dbReference type="Pfam" id="PF13365">
    <property type="entry name" value="Trypsin_2"/>
    <property type="match status" value="1"/>
</dbReference>
<gene>
    <name evidence="6" type="ORF">JIN83_14555</name>
</gene>
<reference evidence="6" key="1">
    <citation type="submission" date="2021-01" db="EMBL/GenBank/DDBJ databases">
        <title>Modified the classification status of verrucomicrobia.</title>
        <authorList>
            <person name="Feng X."/>
        </authorList>
    </citation>
    <scope>NUCLEOTIDE SEQUENCE</scope>
    <source>
        <strain evidence="6">5K15</strain>
    </source>
</reference>
<feature type="domain" description="PDZ" evidence="5">
    <location>
        <begin position="479"/>
        <end position="529"/>
    </location>
</feature>
<dbReference type="Gene3D" id="2.40.10.10">
    <property type="entry name" value="Trypsin-like serine proteases"/>
    <property type="match status" value="2"/>
</dbReference>
<protein>
    <submittedName>
        <fullName evidence="6">PDZ domain-containing protein</fullName>
    </submittedName>
</protein>
<dbReference type="Pfam" id="PF00595">
    <property type="entry name" value="PDZ"/>
    <property type="match status" value="1"/>
</dbReference>
<dbReference type="GO" id="GO:0004252">
    <property type="term" value="F:serine-type endopeptidase activity"/>
    <property type="evidence" value="ECO:0007669"/>
    <property type="project" value="InterPro"/>
</dbReference>
<dbReference type="AlphaFoldDB" id="A0AAE2SGZ2"/>
<dbReference type="EMBL" id="JAENIG010000010">
    <property type="protein sequence ID" value="MBK1856191.1"/>
    <property type="molecule type" value="Genomic_DNA"/>
</dbReference>
<dbReference type="InterPro" id="IPR001940">
    <property type="entry name" value="Peptidase_S1C"/>
</dbReference>
<feature type="domain" description="PDZ" evidence="5">
    <location>
        <begin position="607"/>
        <end position="667"/>
    </location>
</feature>
<dbReference type="SUPFAM" id="SSF50156">
    <property type="entry name" value="PDZ domain-like"/>
    <property type="match status" value="4"/>
</dbReference>
<proteinExistence type="inferred from homology"/>
<dbReference type="InterPro" id="IPR036034">
    <property type="entry name" value="PDZ_sf"/>
</dbReference>
<dbReference type="InterPro" id="IPR009003">
    <property type="entry name" value="Peptidase_S1_PA"/>
</dbReference>
<feature type="domain" description="PDZ" evidence="5">
    <location>
        <begin position="245"/>
        <end position="303"/>
    </location>
</feature>
<dbReference type="Proteomes" id="UP000634206">
    <property type="component" value="Unassembled WGS sequence"/>
</dbReference>
<dbReference type="Pfam" id="PF13180">
    <property type="entry name" value="PDZ_2"/>
    <property type="match status" value="2"/>
</dbReference>
<keyword evidence="4" id="KW-0732">Signal</keyword>
<evidence type="ECO:0000256" key="3">
    <source>
        <dbReference type="ARBA" id="ARBA00022801"/>
    </source>
</evidence>
<dbReference type="SUPFAM" id="SSF50494">
    <property type="entry name" value="Trypsin-like serine proteases"/>
    <property type="match status" value="1"/>
</dbReference>
<dbReference type="Gene3D" id="2.30.42.10">
    <property type="match status" value="4"/>
</dbReference>
<feature type="signal peptide" evidence="4">
    <location>
        <begin position="1"/>
        <end position="22"/>
    </location>
</feature>
<evidence type="ECO:0000259" key="5">
    <source>
        <dbReference type="PROSITE" id="PS50106"/>
    </source>
</evidence>
<evidence type="ECO:0000313" key="7">
    <source>
        <dbReference type="Proteomes" id="UP000634206"/>
    </source>
</evidence>
<organism evidence="6 7">
    <name type="scientific">Oceaniferula flava</name>
    <dbReference type="NCBI Taxonomy" id="2800421"/>
    <lineage>
        <taxon>Bacteria</taxon>
        <taxon>Pseudomonadati</taxon>
        <taxon>Verrucomicrobiota</taxon>
        <taxon>Verrucomicrobiia</taxon>
        <taxon>Verrucomicrobiales</taxon>
        <taxon>Verrucomicrobiaceae</taxon>
        <taxon>Oceaniferula</taxon>
    </lineage>
</organism>
<evidence type="ECO:0000256" key="4">
    <source>
        <dbReference type="SAM" id="SignalP"/>
    </source>
</evidence>
<feature type="chain" id="PRO_5042092472" evidence="4">
    <location>
        <begin position="23"/>
        <end position="680"/>
    </location>
</feature>
<accession>A0AAE2SGZ2</accession>
<keyword evidence="3" id="KW-0378">Hydrolase</keyword>